<protein>
    <submittedName>
        <fullName evidence="2">Uncharacterized protein</fullName>
    </submittedName>
</protein>
<accession>S8A046</accession>
<proteinExistence type="predicted"/>
<name>S8A046_PENO1</name>
<gene>
    <name evidence="2" type="ORF">PDE_09435</name>
</gene>
<dbReference type="EMBL" id="KB644415">
    <property type="protein sequence ID" value="EPS34471.1"/>
    <property type="molecule type" value="Genomic_DNA"/>
</dbReference>
<dbReference type="AlphaFoldDB" id="S8A046"/>
<dbReference type="Proteomes" id="UP000019376">
    <property type="component" value="Unassembled WGS sequence"/>
</dbReference>
<dbReference type="HOGENOM" id="CLU_2321142_0_0_1"/>
<keyword evidence="3" id="KW-1185">Reference proteome</keyword>
<evidence type="ECO:0000313" key="2">
    <source>
        <dbReference type="EMBL" id="EPS34471.1"/>
    </source>
</evidence>
<feature type="region of interest" description="Disordered" evidence="1">
    <location>
        <begin position="1"/>
        <end position="38"/>
    </location>
</feature>
<evidence type="ECO:0000256" key="1">
    <source>
        <dbReference type="SAM" id="MobiDB-lite"/>
    </source>
</evidence>
<reference evidence="2" key="1">
    <citation type="journal article" date="2013" name="PLoS ONE">
        <title>Genomic and secretomic analyses reveal unique features of the lignocellulolytic enzyme system of Penicillium decumbens.</title>
        <authorList>
            <person name="Liu G."/>
            <person name="Zhang L."/>
            <person name="Wei X."/>
            <person name="Zou G."/>
            <person name="Qin Y."/>
            <person name="Ma L."/>
            <person name="Li J."/>
            <person name="Zheng H."/>
            <person name="Wang S."/>
            <person name="Wang C."/>
            <person name="Xun L."/>
            <person name="Zhao G.-P."/>
            <person name="Zhou Z."/>
            <person name="Qu Y."/>
        </authorList>
    </citation>
    <scope>NUCLEOTIDE SEQUENCE [LARGE SCALE GENOMIC DNA]</scope>
    <source>
        <strain evidence="2">114-2</strain>
    </source>
</reference>
<organism evidence="2 3">
    <name type="scientific">Penicillium oxalicum (strain 114-2 / CGMCC 5302)</name>
    <name type="common">Penicillium decumbens</name>
    <dbReference type="NCBI Taxonomy" id="933388"/>
    <lineage>
        <taxon>Eukaryota</taxon>
        <taxon>Fungi</taxon>
        <taxon>Dikarya</taxon>
        <taxon>Ascomycota</taxon>
        <taxon>Pezizomycotina</taxon>
        <taxon>Eurotiomycetes</taxon>
        <taxon>Eurotiomycetidae</taxon>
        <taxon>Eurotiales</taxon>
        <taxon>Aspergillaceae</taxon>
        <taxon>Penicillium</taxon>
    </lineage>
</organism>
<sequence>MGKEPPSCARGHPDARLDDSEEKDGLNQTATSAASLDPKRVGRCSILELLSGHKFTSHESPTSRNANTGRYREFSMVLSSTCTEQLTAEGTRPFPHGSA</sequence>
<evidence type="ECO:0000313" key="3">
    <source>
        <dbReference type="Proteomes" id="UP000019376"/>
    </source>
</evidence>